<dbReference type="InterPro" id="IPR001633">
    <property type="entry name" value="EAL_dom"/>
</dbReference>
<dbReference type="InterPro" id="IPR000160">
    <property type="entry name" value="GGDEF_dom"/>
</dbReference>
<dbReference type="AlphaFoldDB" id="A0A563VY69"/>
<dbReference type="PROSITE" id="PS50883">
    <property type="entry name" value="EAL"/>
    <property type="match status" value="1"/>
</dbReference>
<keyword evidence="1" id="KW-0597">Phosphoprotein</keyword>
<dbReference type="GO" id="GO:0000160">
    <property type="term" value="P:phosphorelay signal transduction system"/>
    <property type="evidence" value="ECO:0007669"/>
    <property type="project" value="InterPro"/>
</dbReference>
<sequence length="626" mass="70650">MTSNLKPFLTALIILNYPMIAHNRNIVPEMTDNIVSTPCLPKDILIVDDTIENLRLLSRMLTEQGYAVRVATSGKMTLKVVQTLPPDLILLDIMMPGMNGYQVCQKLQKNSETSQIPIIFLSALNNVLDKVKGFNVGGADYIMKPFQVEEVLARVQNQLAIKAAQTEISQLNNQLEQKVRERTQQLIVANERLREMAMYDSLTGLVNRSEFLTQIERSLQNAKEHPHYQFTVLFLNCDRFKVINDSLGHLIGDKLLQEIANRLRGIVEENNILARLNGDEFAILLGTISDLDRAIKVAKTIINSIKQPFHCNNYEIFINISIGIVKSNHDYQQPEHLLRDANTAMYRAKSLGKGKYQVFTPKMYEKAHQLLKIETDLHRAIKEKELTVYYQPIVNLTTGNIVGFEALVRWLHPQKGLIPPGSFLPVAEEAGLICSIGSLVMEEACHQLAQWQKQGFDSLKIAINLAAQQLSQTDLITEIDCILTKNQIHPTAIKLEITESSMMQDLQSTKLLIQQLQERGIQLSIDDFGTGYSSLSQVQNVPVNTLKIDRCFIKQLNQTSKNPGLVPVILSIAKVMNMDVVAEGIETTEQLSQLRELDCHFGQGFLFSKPVNAEEASKLLRQNPRW</sequence>
<keyword evidence="7" id="KW-1185">Reference proteome</keyword>
<dbReference type="Proteomes" id="UP000320055">
    <property type="component" value="Unassembled WGS sequence"/>
</dbReference>
<dbReference type="PANTHER" id="PTHR44757:SF2">
    <property type="entry name" value="BIOFILM ARCHITECTURE MAINTENANCE PROTEIN MBAA"/>
    <property type="match status" value="1"/>
</dbReference>
<dbReference type="SUPFAM" id="SSF52172">
    <property type="entry name" value="CheY-like"/>
    <property type="match status" value="1"/>
</dbReference>
<feature type="domain" description="EAL" evidence="4">
    <location>
        <begin position="370"/>
        <end position="624"/>
    </location>
</feature>
<feature type="coiled-coil region" evidence="2">
    <location>
        <begin position="154"/>
        <end position="192"/>
    </location>
</feature>
<dbReference type="Gene3D" id="3.40.50.2300">
    <property type="match status" value="1"/>
</dbReference>
<gene>
    <name evidence="6" type="ORF">H1P_420024</name>
</gene>
<dbReference type="InterPro" id="IPR052155">
    <property type="entry name" value="Biofilm_reg_signaling"/>
</dbReference>
<dbReference type="InterPro" id="IPR029787">
    <property type="entry name" value="Nucleotide_cyclase"/>
</dbReference>
<evidence type="ECO:0000313" key="7">
    <source>
        <dbReference type="Proteomes" id="UP000320055"/>
    </source>
</evidence>
<dbReference type="Gene3D" id="3.30.70.270">
    <property type="match status" value="1"/>
</dbReference>
<protein>
    <submittedName>
        <fullName evidence="6">Putative two-component response regulator</fullName>
    </submittedName>
</protein>
<feature type="domain" description="Response regulatory" evidence="3">
    <location>
        <begin position="43"/>
        <end position="159"/>
    </location>
</feature>
<dbReference type="FunFam" id="3.20.20.450:FF:000001">
    <property type="entry name" value="Cyclic di-GMP phosphodiesterase yahA"/>
    <property type="match status" value="1"/>
</dbReference>
<dbReference type="SUPFAM" id="SSF141868">
    <property type="entry name" value="EAL domain-like"/>
    <property type="match status" value="1"/>
</dbReference>
<dbReference type="SUPFAM" id="SSF55073">
    <property type="entry name" value="Nucleotide cyclase"/>
    <property type="match status" value="1"/>
</dbReference>
<accession>A0A563VY69</accession>
<dbReference type="InterPro" id="IPR001789">
    <property type="entry name" value="Sig_transdc_resp-reg_receiver"/>
</dbReference>
<dbReference type="Pfam" id="PF00990">
    <property type="entry name" value="GGDEF"/>
    <property type="match status" value="1"/>
</dbReference>
<dbReference type="SMART" id="SM00267">
    <property type="entry name" value="GGDEF"/>
    <property type="match status" value="1"/>
</dbReference>
<feature type="domain" description="GGDEF" evidence="5">
    <location>
        <begin position="228"/>
        <end position="361"/>
    </location>
</feature>
<dbReference type="CDD" id="cd01949">
    <property type="entry name" value="GGDEF"/>
    <property type="match status" value="1"/>
</dbReference>
<evidence type="ECO:0000313" key="6">
    <source>
        <dbReference type="EMBL" id="VEP16223.1"/>
    </source>
</evidence>
<name>A0A563VY69_9CYAN</name>
<evidence type="ECO:0000259" key="3">
    <source>
        <dbReference type="PROSITE" id="PS50110"/>
    </source>
</evidence>
<dbReference type="InterPro" id="IPR011006">
    <property type="entry name" value="CheY-like_superfamily"/>
</dbReference>
<evidence type="ECO:0000259" key="5">
    <source>
        <dbReference type="PROSITE" id="PS50887"/>
    </source>
</evidence>
<evidence type="ECO:0000256" key="2">
    <source>
        <dbReference type="SAM" id="Coils"/>
    </source>
</evidence>
<dbReference type="Pfam" id="PF00072">
    <property type="entry name" value="Response_reg"/>
    <property type="match status" value="1"/>
</dbReference>
<dbReference type="Pfam" id="PF00563">
    <property type="entry name" value="EAL"/>
    <property type="match status" value="1"/>
</dbReference>
<proteinExistence type="predicted"/>
<dbReference type="PROSITE" id="PS50110">
    <property type="entry name" value="RESPONSE_REGULATORY"/>
    <property type="match status" value="1"/>
</dbReference>
<dbReference type="PANTHER" id="PTHR44757">
    <property type="entry name" value="DIGUANYLATE CYCLASE DGCP"/>
    <property type="match status" value="1"/>
</dbReference>
<dbReference type="CDD" id="cd01948">
    <property type="entry name" value="EAL"/>
    <property type="match status" value="1"/>
</dbReference>
<dbReference type="Gene3D" id="3.20.20.450">
    <property type="entry name" value="EAL domain"/>
    <property type="match status" value="1"/>
</dbReference>
<dbReference type="SMART" id="SM00448">
    <property type="entry name" value="REC"/>
    <property type="match status" value="1"/>
</dbReference>
<feature type="modified residue" description="4-aspartylphosphate" evidence="1">
    <location>
        <position position="92"/>
    </location>
</feature>
<keyword evidence="2" id="KW-0175">Coiled coil</keyword>
<evidence type="ECO:0000256" key="1">
    <source>
        <dbReference type="PROSITE-ProRule" id="PRU00169"/>
    </source>
</evidence>
<dbReference type="SMART" id="SM00052">
    <property type="entry name" value="EAL"/>
    <property type="match status" value="1"/>
</dbReference>
<dbReference type="NCBIfam" id="TIGR00254">
    <property type="entry name" value="GGDEF"/>
    <property type="match status" value="1"/>
</dbReference>
<reference evidence="6 7" key="1">
    <citation type="submission" date="2019-01" db="EMBL/GenBank/DDBJ databases">
        <authorList>
            <person name="Brito A."/>
        </authorList>
    </citation>
    <scope>NUCLEOTIDE SEQUENCE [LARGE SCALE GENOMIC DNA]</scope>
    <source>
        <strain evidence="6">1</strain>
    </source>
</reference>
<dbReference type="PROSITE" id="PS50887">
    <property type="entry name" value="GGDEF"/>
    <property type="match status" value="1"/>
</dbReference>
<dbReference type="InterPro" id="IPR043128">
    <property type="entry name" value="Rev_trsase/Diguanyl_cyclase"/>
</dbReference>
<dbReference type="InterPro" id="IPR035919">
    <property type="entry name" value="EAL_sf"/>
</dbReference>
<organism evidence="6 7">
    <name type="scientific">Hyella patelloides LEGE 07179</name>
    <dbReference type="NCBI Taxonomy" id="945734"/>
    <lineage>
        <taxon>Bacteria</taxon>
        <taxon>Bacillati</taxon>
        <taxon>Cyanobacteriota</taxon>
        <taxon>Cyanophyceae</taxon>
        <taxon>Pleurocapsales</taxon>
        <taxon>Hyellaceae</taxon>
        <taxon>Hyella</taxon>
    </lineage>
</organism>
<dbReference type="EMBL" id="CAACVJ010000357">
    <property type="protein sequence ID" value="VEP16223.1"/>
    <property type="molecule type" value="Genomic_DNA"/>
</dbReference>
<evidence type="ECO:0000259" key="4">
    <source>
        <dbReference type="PROSITE" id="PS50883"/>
    </source>
</evidence>
<dbReference type="CDD" id="cd19920">
    <property type="entry name" value="REC_PA4781-like"/>
    <property type="match status" value="1"/>
</dbReference>